<dbReference type="EMBL" id="MCRJ01000027">
    <property type="protein sequence ID" value="ODN71199.1"/>
    <property type="molecule type" value="Genomic_DNA"/>
</dbReference>
<dbReference type="RefSeq" id="WP_069306387.1">
    <property type="nucleotide sequence ID" value="NZ_MCRJ01000027.1"/>
</dbReference>
<protein>
    <submittedName>
        <fullName evidence="1">Uncharacterized protein</fullName>
    </submittedName>
</protein>
<organism evidence="1 2">
    <name type="scientific">Methylobrevis pamukkalensis</name>
    <dbReference type="NCBI Taxonomy" id="1439726"/>
    <lineage>
        <taxon>Bacteria</taxon>
        <taxon>Pseudomonadati</taxon>
        <taxon>Pseudomonadota</taxon>
        <taxon>Alphaproteobacteria</taxon>
        <taxon>Hyphomicrobiales</taxon>
        <taxon>Pleomorphomonadaceae</taxon>
        <taxon>Methylobrevis</taxon>
    </lineage>
</organism>
<keyword evidence="2" id="KW-1185">Reference proteome</keyword>
<evidence type="ECO:0000313" key="2">
    <source>
        <dbReference type="Proteomes" id="UP000094622"/>
    </source>
</evidence>
<name>A0A1E3H4E8_9HYPH</name>
<reference evidence="1 2" key="1">
    <citation type="submission" date="2016-07" db="EMBL/GenBank/DDBJ databases">
        <title>Draft Genome Sequence of Methylobrevis pamukkalensis PK2.</title>
        <authorList>
            <person name="Vasilenko O.V."/>
            <person name="Doronina N.V."/>
            <person name="Shmareva M.N."/>
            <person name="Tarlachkov S.V."/>
            <person name="Mustakhimov I."/>
            <person name="Trotsenko Y.A."/>
        </authorList>
    </citation>
    <scope>NUCLEOTIDE SEQUENCE [LARGE SCALE GENOMIC DNA]</scope>
    <source>
        <strain evidence="1 2">PK2</strain>
    </source>
</reference>
<dbReference type="AlphaFoldDB" id="A0A1E3H4E8"/>
<evidence type="ECO:0000313" key="1">
    <source>
        <dbReference type="EMBL" id="ODN71199.1"/>
    </source>
</evidence>
<accession>A0A1E3H4E8</accession>
<dbReference type="Proteomes" id="UP000094622">
    <property type="component" value="Unassembled WGS sequence"/>
</dbReference>
<comment type="caution">
    <text evidence="1">The sequence shown here is derived from an EMBL/GenBank/DDBJ whole genome shotgun (WGS) entry which is preliminary data.</text>
</comment>
<gene>
    <name evidence="1" type="ORF">A6302_01488</name>
</gene>
<proteinExistence type="predicted"/>
<sequence length="128" mass="14684">MTDAPKPWADLDRDELLALLDRLDRQMSGFGFALHARHGSLSREILEARYDVAIARSHAAERAVWAPRDAWLKSMSSPDHRVRLTSKLLAESEKLERAYKAADAKAKRLRKKTDALWDELYPPERMVS</sequence>